<name>A0ABX1R152_9ALTE</name>
<keyword evidence="3" id="KW-1185">Reference proteome</keyword>
<dbReference type="SUPFAM" id="SSF56935">
    <property type="entry name" value="Porins"/>
    <property type="match status" value="1"/>
</dbReference>
<proteinExistence type="predicted"/>
<reference evidence="2 3" key="1">
    <citation type="submission" date="2020-03" db="EMBL/GenBank/DDBJ databases">
        <title>Alteromonas ponticola sp. nov., isolated from seawater.</title>
        <authorList>
            <person name="Yoon J.-H."/>
            <person name="Kim Y.-O."/>
        </authorList>
    </citation>
    <scope>NUCLEOTIDE SEQUENCE [LARGE SCALE GENOMIC DNA]</scope>
    <source>
        <strain evidence="2 3">MYP5</strain>
    </source>
</reference>
<keyword evidence="1" id="KW-0732">Signal</keyword>
<evidence type="ECO:0000256" key="1">
    <source>
        <dbReference type="SAM" id="SignalP"/>
    </source>
</evidence>
<sequence>MNNLIIFACMLLVVTGAVAQQTSWHGYISQGVTQSINSRFVTDNDAITAELTELGFNGRIQFNASLALVGQLVYLDGGNRFEQGSRLDYLFLDWALIESEVTSSHLHLGRYKNHHWLYSATRDVPHTRDTAILPQSVYFDSFRDIALGSDGAFWQSEFRTDTGLWQFNWSLGRSKVSREQTRAFLGPLAKGSSKQDFVHQASLYWQPVSLNWRLGLSYLASDFYYDAAPVDTFTDGSTDIERFVLSLQYFSEKWELSAELLQEQRDNRGGFSPTFRQYRTGEGGYIQGRYMLTPSISALVRYDTYDVDKNDRNGTKLQQATGGMIPAYFGYMDTTTIGFRWDIASNWRLQGEHHWVEGAGRIQGVVDPVTIRSTEENWRLWSIQLMYWF</sequence>
<dbReference type="Proteomes" id="UP000709336">
    <property type="component" value="Unassembled WGS sequence"/>
</dbReference>
<gene>
    <name evidence="2" type="ORF">HCJ96_07290</name>
</gene>
<comment type="caution">
    <text evidence="2">The sequence shown here is derived from an EMBL/GenBank/DDBJ whole genome shotgun (WGS) entry which is preliminary data.</text>
</comment>
<dbReference type="RefSeq" id="WP_169210391.1">
    <property type="nucleotide sequence ID" value="NZ_JAATNW010000004.1"/>
</dbReference>
<evidence type="ECO:0000313" key="2">
    <source>
        <dbReference type="EMBL" id="NMH59814.1"/>
    </source>
</evidence>
<protein>
    <recommendedName>
        <fullName evidence="4">Porin</fullName>
    </recommendedName>
</protein>
<accession>A0ABX1R152</accession>
<organism evidence="2 3">
    <name type="scientific">Alteromonas ponticola</name>
    <dbReference type="NCBI Taxonomy" id="2720613"/>
    <lineage>
        <taxon>Bacteria</taxon>
        <taxon>Pseudomonadati</taxon>
        <taxon>Pseudomonadota</taxon>
        <taxon>Gammaproteobacteria</taxon>
        <taxon>Alteromonadales</taxon>
        <taxon>Alteromonadaceae</taxon>
        <taxon>Alteromonas/Salinimonas group</taxon>
        <taxon>Alteromonas</taxon>
    </lineage>
</organism>
<dbReference type="EMBL" id="JAATNW010000004">
    <property type="protein sequence ID" value="NMH59814.1"/>
    <property type="molecule type" value="Genomic_DNA"/>
</dbReference>
<feature type="chain" id="PRO_5045618183" description="Porin" evidence="1">
    <location>
        <begin position="20"/>
        <end position="389"/>
    </location>
</feature>
<feature type="signal peptide" evidence="1">
    <location>
        <begin position="1"/>
        <end position="19"/>
    </location>
</feature>
<evidence type="ECO:0000313" key="3">
    <source>
        <dbReference type="Proteomes" id="UP000709336"/>
    </source>
</evidence>
<evidence type="ECO:0008006" key="4">
    <source>
        <dbReference type="Google" id="ProtNLM"/>
    </source>
</evidence>